<dbReference type="RefSeq" id="WP_122190774.1">
    <property type="nucleotide sequence ID" value="NZ_RFFH01000014.1"/>
</dbReference>
<name>A0A3M2KYL0_9NOCA</name>
<keyword evidence="3" id="KW-1185">Reference proteome</keyword>
<sequence length="772" mass="81384">MGTVESTAEKRPALPSVPPVLRRLADRAGDAKLRRRVRWTALILFALFVFPGIIGVVATAQNGSTLVDGSTTGTGSSEIDGLSWMNVRDSSGVPLANYQFVASHGGIFSPWTTVLWTLLSLEFVGYIVIVISAIWLIGYALSFQWLGYFGTALNGVAKAFTGQIATPIMLLTAATIGAFFVAWFWLRGYHAKATTQVATMLMVAILGPLFLAEPLADVLSADGLLAQGRNVGIAVAAGLNGDSSPNPNQLVATMQGSLADNFARTPLQVWNFGHVVDTAPACRAAWSAGIMADDDGQVKNGLRSCGDAAAKAHVDNPSMGQVATGLILLICSTVLLVFAAYLAVKIIKCALDAIYHAFGTIIGFAAGGFIYGAPQTGLIRNLVHTVISAGRMVLFTVFLGVYMLFIGNLFKQAQGHVMPVIVISGTVEVIAISQLKHLSASLTRGNDWVANRIALAVQNGMAKSGTGGGGGGGTAIGMGTMGASGSMSSKGMIARMALLNTFNANPVTAWLAGGVINPLNPLARGRTRMDRHNIGIAPMNHETHMWNQEGRANWLLKALARADGKGGMGTALGVANALDGLGDSKVPDAYVAGVLRAGKAKHQSVIDAQRALAVQNASVSKSLDGFLPQQKAIASAFAVQNHLRDGDPLGAFAAQASVAADNFRRHSALPTNPNKINHRFVERVMAAAHSDSAVAAIKPSEWRAAGRDTRLHIRNTLAVQHQAFAKEYAEAVEDPAKAHLIEETRHKLILSATKLDHLDAPLTTAGSPPWRR</sequence>
<keyword evidence="1" id="KW-0472">Membrane</keyword>
<feature type="transmembrane region" description="Helical" evidence="1">
    <location>
        <begin position="39"/>
        <end position="60"/>
    </location>
</feature>
<proteinExistence type="predicted"/>
<keyword evidence="1" id="KW-1133">Transmembrane helix</keyword>
<feature type="transmembrane region" description="Helical" evidence="1">
    <location>
        <begin position="126"/>
        <end position="148"/>
    </location>
</feature>
<reference evidence="2 3" key="1">
    <citation type="submission" date="2018-10" db="EMBL/GenBank/DDBJ databases">
        <title>Isolation from cow dung.</title>
        <authorList>
            <person name="Ling L."/>
        </authorList>
    </citation>
    <scope>NUCLEOTIDE SEQUENCE [LARGE SCALE GENOMIC DNA]</scope>
    <source>
        <strain evidence="2 3">NEAU-LL90</strain>
    </source>
</reference>
<dbReference type="Proteomes" id="UP000279275">
    <property type="component" value="Unassembled WGS sequence"/>
</dbReference>
<accession>A0A3M2KYL0</accession>
<feature type="transmembrane region" description="Helical" evidence="1">
    <location>
        <begin position="193"/>
        <end position="212"/>
    </location>
</feature>
<dbReference type="OrthoDB" id="4493164at2"/>
<organism evidence="2 3">
    <name type="scientific">Nocardia stercoris</name>
    <dbReference type="NCBI Taxonomy" id="2483361"/>
    <lineage>
        <taxon>Bacteria</taxon>
        <taxon>Bacillati</taxon>
        <taxon>Actinomycetota</taxon>
        <taxon>Actinomycetes</taxon>
        <taxon>Mycobacteriales</taxon>
        <taxon>Nocardiaceae</taxon>
        <taxon>Nocardia</taxon>
    </lineage>
</organism>
<evidence type="ECO:0000313" key="2">
    <source>
        <dbReference type="EMBL" id="RMI29540.1"/>
    </source>
</evidence>
<feature type="transmembrane region" description="Helical" evidence="1">
    <location>
        <begin position="322"/>
        <end position="344"/>
    </location>
</feature>
<feature type="transmembrane region" description="Helical" evidence="1">
    <location>
        <begin position="392"/>
        <end position="410"/>
    </location>
</feature>
<protein>
    <submittedName>
        <fullName evidence="2">Uncharacterized protein</fullName>
    </submittedName>
</protein>
<evidence type="ECO:0000313" key="3">
    <source>
        <dbReference type="Proteomes" id="UP000279275"/>
    </source>
</evidence>
<evidence type="ECO:0000256" key="1">
    <source>
        <dbReference type="SAM" id="Phobius"/>
    </source>
</evidence>
<feature type="transmembrane region" description="Helical" evidence="1">
    <location>
        <begin position="168"/>
        <end position="186"/>
    </location>
</feature>
<feature type="transmembrane region" description="Helical" evidence="1">
    <location>
        <begin position="353"/>
        <end position="372"/>
    </location>
</feature>
<dbReference type="AlphaFoldDB" id="A0A3M2KYL0"/>
<gene>
    <name evidence="2" type="ORF">EBN03_26080</name>
</gene>
<comment type="caution">
    <text evidence="2">The sequence shown here is derived from an EMBL/GenBank/DDBJ whole genome shotgun (WGS) entry which is preliminary data.</text>
</comment>
<feature type="transmembrane region" description="Helical" evidence="1">
    <location>
        <begin position="98"/>
        <end position="119"/>
    </location>
</feature>
<keyword evidence="1" id="KW-0812">Transmembrane</keyword>
<dbReference type="EMBL" id="RFFH01000014">
    <property type="protein sequence ID" value="RMI29540.1"/>
    <property type="molecule type" value="Genomic_DNA"/>
</dbReference>